<dbReference type="Pfam" id="PF00483">
    <property type="entry name" value="NTP_transferase"/>
    <property type="match status" value="1"/>
</dbReference>
<dbReference type="SUPFAM" id="SSF53448">
    <property type="entry name" value="Nucleotide-diphospho-sugar transferases"/>
    <property type="match status" value="1"/>
</dbReference>
<gene>
    <name evidence="10" type="primary">rmlA1</name>
    <name evidence="10" type="ORF">LDC_1005</name>
</gene>
<sequence length="209" mass="23608">MIYYPVQTLVNAGITEVLIVVGGPHAGHFINVFRNGNEFGLKKVEYAFQDENRKGISDAILYGESFADGQSVAVILGDNTTDADISDDVKNFNSGAKIFLKRVNNPERYGVPVFNKKGLISEIQEKPKHPKSDYAVTGLYLYDNKVFNFIKSLKPSARGEFEVTDLNNTYINLGEMRHSILKGYWSDAGTFDSLYESNRYWSKKNKRNK</sequence>
<evidence type="ECO:0000256" key="7">
    <source>
        <dbReference type="ARBA" id="ARBA00022842"/>
    </source>
</evidence>
<keyword evidence="5 10" id="KW-0548">Nucleotidyltransferase</keyword>
<evidence type="ECO:0000256" key="2">
    <source>
        <dbReference type="ARBA" id="ARBA00010480"/>
    </source>
</evidence>
<dbReference type="InterPro" id="IPR005835">
    <property type="entry name" value="NTP_transferase_dom"/>
</dbReference>
<name>D9PHK5_9ZZZZ</name>
<comment type="catalytic activity">
    <reaction evidence="8">
        <text>dTTP + alpha-D-glucose 1-phosphate + H(+) = dTDP-alpha-D-glucose + diphosphate</text>
        <dbReference type="Rhea" id="RHEA:15225"/>
        <dbReference type="ChEBI" id="CHEBI:15378"/>
        <dbReference type="ChEBI" id="CHEBI:33019"/>
        <dbReference type="ChEBI" id="CHEBI:37568"/>
        <dbReference type="ChEBI" id="CHEBI:57477"/>
        <dbReference type="ChEBI" id="CHEBI:58601"/>
        <dbReference type="EC" id="2.7.7.24"/>
    </reaction>
</comment>
<comment type="similarity">
    <text evidence="2">Belongs to the glucose-1-phosphate thymidylyltransferase family.</text>
</comment>
<dbReference type="InterPro" id="IPR005907">
    <property type="entry name" value="G1P_thy_trans_s"/>
</dbReference>
<dbReference type="InterPro" id="IPR029044">
    <property type="entry name" value="Nucleotide-diphossugar_trans"/>
</dbReference>
<reference evidence="10" key="2">
    <citation type="journal article" date="2011" name="Microb. Ecol.">
        <title>Taxonomic and Functional Metagenomic Profiling of the Microbial Community in the Anoxic Sediment of a Sub-saline Shallow Lake (Laguna de Carrizo, Central Spain).</title>
        <authorList>
            <person name="Ferrer M."/>
            <person name="Guazzaroni M.E."/>
            <person name="Richter M."/>
            <person name="Garcia-Salamanca A."/>
            <person name="Yarza P."/>
            <person name="Suarez-Suarez A."/>
            <person name="Solano J."/>
            <person name="Alcaide M."/>
            <person name="van Dillewijn P."/>
            <person name="Molina-Henares M.A."/>
            <person name="Lopez-Cortes N."/>
            <person name="Al-Ramahi Y."/>
            <person name="Guerrero C."/>
            <person name="Acosta A."/>
            <person name="de Eugenio L.I."/>
            <person name="Martinez V."/>
            <person name="Marques S."/>
            <person name="Rojo F."/>
            <person name="Santero E."/>
            <person name="Genilloud O."/>
            <person name="Perez-Perez J."/>
            <person name="Rossello-Mora R."/>
            <person name="Ramos J.L."/>
        </authorList>
    </citation>
    <scope>NUCLEOTIDE SEQUENCE</scope>
</reference>
<keyword evidence="4 10" id="KW-0808">Transferase</keyword>
<comment type="caution">
    <text evidence="10">The sequence shown here is derived from an EMBL/GenBank/DDBJ whole genome shotgun (WGS) entry which is preliminary data.</text>
</comment>
<dbReference type="PANTHER" id="PTHR43532">
    <property type="entry name" value="GLUCOSE-1-PHOSPHATE THYMIDYLYLTRANSFERASE"/>
    <property type="match status" value="1"/>
</dbReference>
<evidence type="ECO:0000256" key="6">
    <source>
        <dbReference type="ARBA" id="ARBA00022723"/>
    </source>
</evidence>
<evidence type="ECO:0000256" key="3">
    <source>
        <dbReference type="ARBA" id="ARBA00012461"/>
    </source>
</evidence>
<evidence type="ECO:0000256" key="1">
    <source>
        <dbReference type="ARBA" id="ARBA00001946"/>
    </source>
</evidence>
<proteinExistence type="inferred from homology"/>
<evidence type="ECO:0000256" key="5">
    <source>
        <dbReference type="ARBA" id="ARBA00022695"/>
    </source>
</evidence>
<evidence type="ECO:0000313" key="10">
    <source>
        <dbReference type="EMBL" id="EFK96956.1"/>
    </source>
</evidence>
<evidence type="ECO:0000256" key="8">
    <source>
        <dbReference type="ARBA" id="ARBA00049336"/>
    </source>
</evidence>
<dbReference type="GO" id="GO:0046872">
    <property type="term" value="F:metal ion binding"/>
    <property type="evidence" value="ECO:0007669"/>
    <property type="project" value="UniProtKB-KW"/>
</dbReference>
<keyword evidence="7" id="KW-0460">Magnesium</keyword>
<feature type="domain" description="Nucleotidyl transferase" evidence="9">
    <location>
        <begin position="1"/>
        <end position="200"/>
    </location>
</feature>
<reference evidence="10" key="1">
    <citation type="submission" date="2010-07" db="EMBL/GenBank/DDBJ databases">
        <authorList>
            <consortium name="CONSOLIDER consortium CSD2007-00005"/>
            <person name="Guazzaroni M.-E."/>
            <person name="Richter M."/>
            <person name="Garcia-Salamanca A."/>
            <person name="Yarza P."/>
            <person name="Ferrer M."/>
        </authorList>
    </citation>
    <scope>NUCLEOTIDE SEQUENCE</scope>
</reference>
<evidence type="ECO:0000256" key="4">
    <source>
        <dbReference type="ARBA" id="ARBA00022679"/>
    </source>
</evidence>
<organism evidence="10">
    <name type="scientific">sediment metagenome</name>
    <dbReference type="NCBI Taxonomy" id="749907"/>
    <lineage>
        <taxon>unclassified sequences</taxon>
        <taxon>metagenomes</taxon>
        <taxon>ecological metagenomes</taxon>
    </lineage>
</organism>
<dbReference type="PANTHER" id="PTHR43532:SF1">
    <property type="entry name" value="GLUCOSE-1-PHOSPHATE THYMIDYLYLTRANSFERASE 1"/>
    <property type="match status" value="1"/>
</dbReference>
<comment type="cofactor">
    <cofactor evidence="1">
        <name>Mg(2+)</name>
        <dbReference type="ChEBI" id="CHEBI:18420"/>
    </cofactor>
</comment>
<dbReference type="EC" id="2.7.7.24" evidence="3"/>
<dbReference type="Gene3D" id="3.90.550.10">
    <property type="entry name" value="Spore Coat Polysaccharide Biosynthesis Protein SpsA, Chain A"/>
    <property type="match status" value="1"/>
</dbReference>
<evidence type="ECO:0000259" key="9">
    <source>
        <dbReference type="Pfam" id="PF00483"/>
    </source>
</evidence>
<accession>D9PHK5</accession>
<protein>
    <recommendedName>
        <fullName evidence="3">glucose-1-phosphate thymidylyltransferase</fullName>
        <ecNumber evidence="3">2.7.7.24</ecNumber>
    </recommendedName>
</protein>
<keyword evidence="6" id="KW-0479">Metal-binding</keyword>
<dbReference type="GO" id="GO:0008879">
    <property type="term" value="F:glucose-1-phosphate thymidylyltransferase activity"/>
    <property type="evidence" value="ECO:0007669"/>
    <property type="project" value="UniProtKB-EC"/>
</dbReference>
<dbReference type="AlphaFoldDB" id="D9PHK5"/>
<dbReference type="EMBL" id="ADZX01000375">
    <property type="protein sequence ID" value="EFK96956.1"/>
    <property type="molecule type" value="Genomic_DNA"/>
</dbReference>